<dbReference type="Gene3D" id="1.20.1530.20">
    <property type="match status" value="1"/>
</dbReference>
<accession>A0A430UHF0</accession>
<dbReference type="EMBL" id="PEMH01000148">
    <property type="protein sequence ID" value="RTI00657.1"/>
    <property type="molecule type" value="Genomic_DNA"/>
</dbReference>
<dbReference type="AlphaFoldDB" id="A0A430UHF0"/>
<feature type="non-terminal residue" evidence="1">
    <location>
        <position position="48"/>
    </location>
</feature>
<dbReference type="InterPro" id="IPR038770">
    <property type="entry name" value="Na+/solute_symporter_sf"/>
</dbReference>
<evidence type="ECO:0000313" key="2">
    <source>
        <dbReference type="Proteomes" id="UP000288347"/>
    </source>
</evidence>
<organism evidence="1 2">
    <name type="scientific">Thermus scotoductus</name>
    <dbReference type="NCBI Taxonomy" id="37636"/>
    <lineage>
        <taxon>Bacteria</taxon>
        <taxon>Thermotogati</taxon>
        <taxon>Deinococcota</taxon>
        <taxon>Deinococci</taxon>
        <taxon>Thermales</taxon>
        <taxon>Thermaceae</taxon>
        <taxon>Thermus</taxon>
    </lineage>
</organism>
<evidence type="ECO:0000313" key="1">
    <source>
        <dbReference type="EMBL" id="RTI00657.1"/>
    </source>
</evidence>
<name>A0A430UHF0_THESC</name>
<sequence>MEGAGHNMGGFFVILAAQVRAWLFERLNQPVVIGEVLAGILVGPALLG</sequence>
<protein>
    <submittedName>
        <fullName evidence="1">Sodium:proton antiporter</fullName>
    </submittedName>
</protein>
<comment type="caution">
    <text evidence="1">The sequence shown here is derived from an EMBL/GenBank/DDBJ whole genome shotgun (WGS) entry which is preliminary data.</text>
</comment>
<dbReference type="Proteomes" id="UP000288347">
    <property type="component" value="Unassembled WGS sequence"/>
</dbReference>
<proteinExistence type="predicted"/>
<gene>
    <name evidence="1" type="ORF">CSW29_05510</name>
</gene>
<reference evidence="1 2" key="1">
    <citation type="journal article" date="2019" name="Extremophiles">
        <title>Biogeography of thermophiles and predominance of Thermus scotoductus in domestic water heaters.</title>
        <authorList>
            <person name="Wilpiszeski R.L."/>
            <person name="Zhang Z."/>
            <person name="House C.H."/>
        </authorList>
    </citation>
    <scope>NUCLEOTIDE SEQUENCE [LARGE SCALE GENOMIC DNA]</scope>
    <source>
        <strain evidence="1 2">16_S16</strain>
    </source>
</reference>